<feature type="repeat" description="ANK" evidence="3">
    <location>
        <begin position="148"/>
        <end position="180"/>
    </location>
</feature>
<evidence type="ECO:0000256" key="1">
    <source>
        <dbReference type="ARBA" id="ARBA00022737"/>
    </source>
</evidence>
<feature type="repeat" description="ANK" evidence="3">
    <location>
        <begin position="115"/>
        <end position="147"/>
    </location>
</feature>
<protein>
    <submittedName>
        <fullName evidence="4">Uncharacterized protein</fullName>
    </submittedName>
</protein>
<dbReference type="Pfam" id="PF12796">
    <property type="entry name" value="Ank_2"/>
    <property type="match status" value="5"/>
</dbReference>
<keyword evidence="2 3" id="KW-0040">ANK repeat</keyword>
<feature type="repeat" description="ANK" evidence="3">
    <location>
        <begin position="583"/>
        <end position="615"/>
    </location>
</feature>
<accession>A0A2B7Z142</accession>
<evidence type="ECO:0000256" key="2">
    <source>
        <dbReference type="ARBA" id="ARBA00023043"/>
    </source>
</evidence>
<dbReference type="Gene3D" id="1.25.40.20">
    <property type="entry name" value="Ankyrin repeat-containing domain"/>
    <property type="match status" value="5"/>
</dbReference>
<feature type="repeat" description="ANK" evidence="3">
    <location>
        <begin position="182"/>
        <end position="214"/>
    </location>
</feature>
<dbReference type="InterPro" id="IPR036770">
    <property type="entry name" value="Ankyrin_rpt-contain_sf"/>
</dbReference>
<feature type="repeat" description="ANK" evidence="3">
    <location>
        <begin position="418"/>
        <end position="450"/>
    </location>
</feature>
<dbReference type="STRING" id="1447883.A0A2B7Z142"/>
<keyword evidence="5" id="KW-1185">Reference proteome</keyword>
<dbReference type="AlphaFoldDB" id="A0A2B7Z142"/>
<feature type="repeat" description="ANK" evidence="3">
    <location>
        <begin position="451"/>
        <end position="483"/>
    </location>
</feature>
<evidence type="ECO:0000256" key="3">
    <source>
        <dbReference type="PROSITE-ProRule" id="PRU00023"/>
    </source>
</evidence>
<reference evidence="4 5" key="1">
    <citation type="submission" date="2017-10" db="EMBL/GenBank/DDBJ databases">
        <title>Comparative genomics in systemic dimorphic fungi from Ajellomycetaceae.</title>
        <authorList>
            <person name="Munoz J.F."/>
            <person name="Mcewen J.G."/>
            <person name="Clay O.K."/>
            <person name="Cuomo C.A."/>
        </authorList>
    </citation>
    <scope>NUCLEOTIDE SEQUENCE [LARGE SCALE GENOMIC DNA]</scope>
    <source>
        <strain evidence="4 5">UAMH7299</strain>
    </source>
</reference>
<dbReference type="OrthoDB" id="341259at2759"/>
<sequence>MATQLSTSSLASQVRRASRCAPAAGETPNYFGSFRNEDILYLVALQVPSIKTLYHLHLVNKPFHHALSWRLYNAMSERRSRDGPPWIHKAISKKWNLLACQMLKCGADTSVLDKKGYTPLYRAAMVGNTEAVQALLGHGADINLPNSNGSRAIHGATDGRHGHIVKLLAEHGAKVNLRSKNSGATPLLKFAYFGDKNTVDLLIKKGANIYAKDKAGWTGLHYASKGGNVDIVQLFLDSGLDVETRTSSGLPPLWMAITAKGPAKDVVKLLVDCGANVNDNAVRGIRMLENVVQMGKQYGAEALLDACTDDNTKTRESCGANSSLHMACLLGNVKMMELLLSRGADVNYKAERGTRPLMKAMWSGRAATLKCLLDHGADVNATDNRGYTPLHTASYYGYTTAAELLIEAGADLDARDKHGSTPLHTAACLGHAKLAALLIESGADLKILNKSGETILETAVLYGHTDITALLIEAGADINAVGSDGDTMLQTAVLCACTEITALLVKAGADMNVVDNDGDTSLHTAATEGYTNITTLLIEAGANLKALDEDGFTPLHAAASEGCVNTTALLIEAGSNINTVDCDGSPVLYSAVLEGYQHIIALLIEEGADVNTGDKKTGETPLHASVRLGYAGITELLIYAGARMEAYSHAGETPLEAAKKQLNCLQRFDPKQRKIGDAIQILTAAQELDRNGYTVESAVCLNEQISLIYSAGLSLPADVPGP</sequence>
<dbReference type="PROSITE" id="PS50088">
    <property type="entry name" value="ANK_REPEAT"/>
    <property type="match status" value="14"/>
</dbReference>
<evidence type="ECO:0000313" key="5">
    <source>
        <dbReference type="Proteomes" id="UP000224634"/>
    </source>
</evidence>
<proteinExistence type="predicted"/>
<keyword evidence="1" id="KW-0677">Repeat</keyword>
<feature type="repeat" description="ANK" evidence="3">
    <location>
        <begin position="517"/>
        <end position="549"/>
    </location>
</feature>
<dbReference type="InterPro" id="IPR002110">
    <property type="entry name" value="Ankyrin_rpt"/>
</dbReference>
<feature type="repeat" description="ANK" evidence="3">
    <location>
        <begin position="550"/>
        <end position="582"/>
    </location>
</feature>
<dbReference type="PRINTS" id="PR01415">
    <property type="entry name" value="ANKYRIN"/>
</dbReference>
<feature type="repeat" description="ANK" evidence="3">
    <location>
        <begin position="617"/>
        <end position="649"/>
    </location>
</feature>
<comment type="caution">
    <text evidence="4">The sequence shown here is derived from an EMBL/GenBank/DDBJ whole genome shotgun (WGS) entry which is preliminary data.</text>
</comment>
<feature type="repeat" description="ANK" evidence="3">
    <location>
        <begin position="352"/>
        <end position="384"/>
    </location>
</feature>
<feature type="repeat" description="ANK" evidence="3">
    <location>
        <begin position="385"/>
        <end position="417"/>
    </location>
</feature>
<feature type="repeat" description="ANK" evidence="3">
    <location>
        <begin position="484"/>
        <end position="516"/>
    </location>
</feature>
<dbReference type="Proteomes" id="UP000224634">
    <property type="component" value="Unassembled WGS sequence"/>
</dbReference>
<dbReference type="PROSITE" id="PS50297">
    <property type="entry name" value="ANK_REP_REGION"/>
    <property type="match status" value="14"/>
</dbReference>
<feature type="repeat" description="ANK" evidence="3">
    <location>
        <begin position="319"/>
        <end position="351"/>
    </location>
</feature>
<dbReference type="SUPFAM" id="SSF48403">
    <property type="entry name" value="Ankyrin repeat"/>
    <property type="match status" value="2"/>
</dbReference>
<dbReference type="Pfam" id="PF00023">
    <property type="entry name" value="Ank"/>
    <property type="match status" value="2"/>
</dbReference>
<gene>
    <name evidence="4" type="ORF">AJ80_01216</name>
</gene>
<name>A0A2B7Z142_POLH7</name>
<feature type="repeat" description="ANK" evidence="3">
    <location>
        <begin position="215"/>
        <end position="247"/>
    </location>
</feature>
<dbReference type="EMBL" id="PDNA01000010">
    <property type="protein sequence ID" value="PGH27031.1"/>
    <property type="molecule type" value="Genomic_DNA"/>
</dbReference>
<dbReference type="PANTHER" id="PTHR24198">
    <property type="entry name" value="ANKYRIN REPEAT AND PROTEIN KINASE DOMAIN-CONTAINING PROTEIN"/>
    <property type="match status" value="1"/>
</dbReference>
<evidence type="ECO:0000313" key="4">
    <source>
        <dbReference type="EMBL" id="PGH27031.1"/>
    </source>
</evidence>
<organism evidence="4 5">
    <name type="scientific">Polytolypa hystricis (strain UAMH7299)</name>
    <dbReference type="NCBI Taxonomy" id="1447883"/>
    <lineage>
        <taxon>Eukaryota</taxon>
        <taxon>Fungi</taxon>
        <taxon>Dikarya</taxon>
        <taxon>Ascomycota</taxon>
        <taxon>Pezizomycotina</taxon>
        <taxon>Eurotiomycetes</taxon>
        <taxon>Eurotiomycetidae</taxon>
        <taxon>Onygenales</taxon>
        <taxon>Onygenales incertae sedis</taxon>
        <taxon>Polytolypa</taxon>
    </lineage>
</organism>
<dbReference type="PANTHER" id="PTHR24198:SF165">
    <property type="entry name" value="ANKYRIN REPEAT-CONTAINING PROTEIN-RELATED"/>
    <property type="match status" value="1"/>
</dbReference>
<dbReference type="SMART" id="SM00248">
    <property type="entry name" value="ANK"/>
    <property type="match status" value="15"/>
</dbReference>